<evidence type="ECO:0000259" key="3">
    <source>
        <dbReference type="PROSITE" id="PS51471"/>
    </source>
</evidence>
<proteinExistence type="inferred from homology"/>
<keyword evidence="2" id="KW-0560">Oxidoreductase</keyword>
<protein>
    <submittedName>
        <fullName evidence="4">Oxidoreductase</fullName>
    </submittedName>
</protein>
<dbReference type="InterPro" id="IPR050231">
    <property type="entry name" value="Iron_ascorbate_oxido_reductase"/>
</dbReference>
<sequence length="334" mass="37641">MVTAPPVIDFGPFYGDDAAKKADLVQQVRQACERHGFFQIINHRIPSDIQEAILQQAREIFGLPLEVKEKYSREIDPVNLGYERLRAQSFGEGPGDLKESFYLCRDFPPGHPLIGRFSLGLNKYPKEMRDLALFQSTANRYHTVMADLAVDIFRVLAQTLNLEEHWFDSFCHDSANIMRLLRYPPQPANGLERGIGAHTDFGGLTILLQDDKGGLQVWDRESSQWADANPVPGALVVNLGNMLMRWTNDRYLSNLHRVINTSGQERYSVPFFISGNLDYLVECIPSCKAATEEAKYPPITVEEWLEARYADTYGGAGVGELSTDVVEAHVMTRS</sequence>
<dbReference type="Proteomes" id="UP000248423">
    <property type="component" value="Unassembled WGS sequence"/>
</dbReference>
<dbReference type="InterPro" id="IPR027443">
    <property type="entry name" value="IPNS-like_sf"/>
</dbReference>
<dbReference type="GO" id="GO:0046872">
    <property type="term" value="F:metal ion binding"/>
    <property type="evidence" value="ECO:0007669"/>
    <property type="project" value="UniProtKB-KW"/>
</dbReference>
<dbReference type="InterPro" id="IPR044861">
    <property type="entry name" value="IPNS-like_FE2OG_OXY"/>
</dbReference>
<evidence type="ECO:0000313" key="4">
    <source>
        <dbReference type="EMBL" id="PYI09776.1"/>
    </source>
</evidence>
<dbReference type="Gene3D" id="2.60.120.330">
    <property type="entry name" value="B-lactam Antibiotic, Isopenicillin N Synthase, Chain"/>
    <property type="match status" value="1"/>
</dbReference>
<dbReference type="PRINTS" id="PR00682">
    <property type="entry name" value="IPNSYNTHASE"/>
</dbReference>
<evidence type="ECO:0000256" key="2">
    <source>
        <dbReference type="RuleBase" id="RU003682"/>
    </source>
</evidence>
<dbReference type="Pfam" id="PF03171">
    <property type="entry name" value="2OG-FeII_Oxy"/>
    <property type="match status" value="1"/>
</dbReference>
<dbReference type="STRING" id="1448318.A0A319EHH1"/>
<dbReference type="PANTHER" id="PTHR47990">
    <property type="entry name" value="2-OXOGLUTARATE (2OG) AND FE(II)-DEPENDENT OXYGENASE SUPERFAMILY PROTEIN-RELATED"/>
    <property type="match status" value="1"/>
</dbReference>
<comment type="similarity">
    <text evidence="1 2">Belongs to the iron/ascorbate-dependent oxidoreductase family.</text>
</comment>
<dbReference type="InterPro" id="IPR026992">
    <property type="entry name" value="DIOX_N"/>
</dbReference>
<name>A0A319EHH1_ASPSB</name>
<dbReference type="AlphaFoldDB" id="A0A319EHH1"/>
<feature type="domain" description="Fe2OG dioxygenase" evidence="3">
    <location>
        <begin position="174"/>
        <end position="275"/>
    </location>
</feature>
<dbReference type="OrthoDB" id="288590at2759"/>
<dbReference type="PROSITE" id="PS51471">
    <property type="entry name" value="FE2OG_OXY"/>
    <property type="match status" value="1"/>
</dbReference>
<dbReference type="GO" id="GO:0044283">
    <property type="term" value="P:small molecule biosynthetic process"/>
    <property type="evidence" value="ECO:0007669"/>
    <property type="project" value="UniProtKB-ARBA"/>
</dbReference>
<evidence type="ECO:0000313" key="5">
    <source>
        <dbReference type="Proteomes" id="UP000248423"/>
    </source>
</evidence>
<dbReference type="EMBL" id="KZ826325">
    <property type="protein sequence ID" value="PYI09776.1"/>
    <property type="molecule type" value="Genomic_DNA"/>
</dbReference>
<evidence type="ECO:0000256" key="1">
    <source>
        <dbReference type="ARBA" id="ARBA00008056"/>
    </source>
</evidence>
<dbReference type="InterPro" id="IPR005123">
    <property type="entry name" value="Oxoglu/Fe-dep_dioxygenase_dom"/>
</dbReference>
<accession>A0A319EHH1</accession>
<reference evidence="4 5" key="1">
    <citation type="submission" date="2018-02" db="EMBL/GenBank/DDBJ databases">
        <title>The genomes of Aspergillus section Nigri reveals drivers in fungal speciation.</title>
        <authorList>
            <consortium name="DOE Joint Genome Institute"/>
            <person name="Vesth T.C."/>
            <person name="Nybo J."/>
            <person name="Theobald S."/>
            <person name="Brandl J."/>
            <person name="Frisvad J.C."/>
            <person name="Nielsen K.F."/>
            <person name="Lyhne E.K."/>
            <person name="Kogle M.E."/>
            <person name="Kuo A."/>
            <person name="Riley R."/>
            <person name="Clum A."/>
            <person name="Nolan M."/>
            <person name="Lipzen A."/>
            <person name="Salamov A."/>
            <person name="Henrissat B."/>
            <person name="Wiebenga A."/>
            <person name="De vries R.P."/>
            <person name="Grigoriev I.V."/>
            <person name="Mortensen U.H."/>
            <person name="Andersen M.R."/>
            <person name="Baker S.E."/>
        </authorList>
    </citation>
    <scope>NUCLEOTIDE SEQUENCE [LARGE SCALE GENOMIC DNA]</scope>
    <source>
        <strain evidence="4 5">CBS 121057</strain>
    </source>
</reference>
<keyword evidence="2" id="KW-0479">Metal-binding</keyword>
<organism evidence="4 5">
    <name type="scientific">Aspergillus sclerotiicarbonarius (strain CBS 121057 / IBT 28362)</name>
    <dbReference type="NCBI Taxonomy" id="1448318"/>
    <lineage>
        <taxon>Eukaryota</taxon>
        <taxon>Fungi</taxon>
        <taxon>Dikarya</taxon>
        <taxon>Ascomycota</taxon>
        <taxon>Pezizomycotina</taxon>
        <taxon>Eurotiomycetes</taxon>
        <taxon>Eurotiomycetidae</taxon>
        <taxon>Eurotiales</taxon>
        <taxon>Aspergillaceae</taxon>
        <taxon>Aspergillus</taxon>
        <taxon>Aspergillus subgen. Circumdati</taxon>
    </lineage>
</organism>
<gene>
    <name evidence="4" type="ORF">BO78DRAFT_404669</name>
</gene>
<dbReference type="GO" id="GO:0016491">
    <property type="term" value="F:oxidoreductase activity"/>
    <property type="evidence" value="ECO:0007669"/>
    <property type="project" value="UniProtKB-KW"/>
</dbReference>
<keyword evidence="2" id="KW-0408">Iron</keyword>
<dbReference type="Pfam" id="PF14226">
    <property type="entry name" value="DIOX_N"/>
    <property type="match status" value="1"/>
</dbReference>
<keyword evidence="5" id="KW-1185">Reference proteome</keyword>
<dbReference type="SUPFAM" id="SSF51197">
    <property type="entry name" value="Clavaminate synthase-like"/>
    <property type="match status" value="1"/>
</dbReference>
<dbReference type="VEuPathDB" id="FungiDB:BO78DRAFT_404669"/>